<gene>
    <name evidence="1" type="ORF">Q9L58_002650</name>
</gene>
<evidence type="ECO:0000313" key="2">
    <source>
        <dbReference type="Proteomes" id="UP001447188"/>
    </source>
</evidence>
<reference evidence="1 2" key="1">
    <citation type="submission" date="2024-02" db="EMBL/GenBank/DDBJ databases">
        <title>Discinaceae phylogenomics.</title>
        <authorList>
            <person name="Dirks A.C."/>
            <person name="James T.Y."/>
        </authorList>
    </citation>
    <scope>NUCLEOTIDE SEQUENCE [LARGE SCALE GENOMIC DNA]</scope>
    <source>
        <strain evidence="1 2">ACD0624</strain>
    </source>
</reference>
<dbReference type="EMBL" id="JBBBZM010000023">
    <property type="protein sequence ID" value="KAL0638344.1"/>
    <property type="molecule type" value="Genomic_DNA"/>
</dbReference>
<protein>
    <submittedName>
        <fullName evidence="1">Uncharacterized protein</fullName>
    </submittedName>
</protein>
<dbReference type="Proteomes" id="UP001447188">
    <property type="component" value="Unassembled WGS sequence"/>
</dbReference>
<keyword evidence="2" id="KW-1185">Reference proteome</keyword>
<comment type="caution">
    <text evidence="1">The sequence shown here is derived from an EMBL/GenBank/DDBJ whole genome shotgun (WGS) entry which is preliminary data.</text>
</comment>
<name>A0ABR3GQX8_9PEZI</name>
<organism evidence="1 2">
    <name type="scientific">Discina gigas</name>
    <dbReference type="NCBI Taxonomy" id="1032678"/>
    <lineage>
        <taxon>Eukaryota</taxon>
        <taxon>Fungi</taxon>
        <taxon>Dikarya</taxon>
        <taxon>Ascomycota</taxon>
        <taxon>Pezizomycotina</taxon>
        <taxon>Pezizomycetes</taxon>
        <taxon>Pezizales</taxon>
        <taxon>Discinaceae</taxon>
        <taxon>Discina</taxon>
    </lineage>
</organism>
<proteinExistence type="predicted"/>
<sequence>MPYNLRSEESLKRPGDQVLVWQPKRPRKKHQSIRHQSELEAILNKEVLRPLMPFESLFAAYPIVQSIVRYLPTPDVMVLSITTPVLRRFLKENSAFRVFSNYREVTDGPFRRCGASDLQLYTYKMFASNRHMSKLLDEYINPEVITSLVLDGTDVDPLVVVDICRLAKSLSLLSLKFCPRIGMLCISMLLEGRGEMSGFSRGIGGSPSTVIRTFLPAAKALRIWGTPGSQWQYVPSAASTITSSEVDQMYPHTIAHVIEICKSRNITLDVMPCGSALQCVGLDICNEEYMFRRHESYFNYDLQPISDSSIWMAEKKGGKCKFCAKVIDFKVCEECTGEPGSMYGFCMTCNL</sequence>
<accession>A0ABR3GQX8</accession>
<evidence type="ECO:0000313" key="1">
    <source>
        <dbReference type="EMBL" id="KAL0638344.1"/>
    </source>
</evidence>